<dbReference type="AlphaFoldDB" id="A0A177TE63"/>
<evidence type="ECO:0000313" key="3">
    <source>
        <dbReference type="Proteomes" id="UP000077671"/>
    </source>
</evidence>
<feature type="compositionally biased region" description="Low complexity" evidence="1">
    <location>
        <begin position="1"/>
        <end position="12"/>
    </location>
</feature>
<proteinExistence type="predicted"/>
<accession>A0A177TE63</accession>
<feature type="compositionally biased region" description="Pro residues" evidence="1">
    <location>
        <begin position="62"/>
        <end position="76"/>
    </location>
</feature>
<reference evidence="2" key="1">
    <citation type="submission" date="2016-04" db="EMBL/GenBank/DDBJ databases">
        <authorList>
            <person name="Nguyen H.D."/>
            <person name="Kesanakurti P."/>
            <person name="Cullis J."/>
            <person name="Levesque C.A."/>
            <person name="Hambleton S."/>
        </authorList>
    </citation>
    <scope>NUCLEOTIDE SEQUENCE</scope>
    <source>
        <strain evidence="2">DAOMC 238032</strain>
    </source>
</reference>
<feature type="region of interest" description="Disordered" evidence="1">
    <location>
        <begin position="1"/>
        <end position="84"/>
    </location>
</feature>
<dbReference type="EMBL" id="LWDD02002118">
    <property type="protein sequence ID" value="KAE8242848.1"/>
    <property type="molecule type" value="Genomic_DNA"/>
</dbReference>
<dbReference type="Proteomes" id="UP000077671">
    <property type="component" value="Unassembled WGS sequence"/>
</dbReference>
<reference evidence="2" key="2">
    <citation type="journal article" date="2019" name="IMA Fungus">
        <title>Genome sequencing and comparison of five Tilletia species to identify candidate genes for the detection of regulated species infecting wheat.</title>
        <authorList>
            <person name="Nguyen H.D.T."/>
            <person name="Sultana T."/>
            <person name="Kesanakurti P."/>
            <person name="Hambleton S."/>
        </authorList>
    </citation>
    <scope>NUCLEOTIDE SEQUENCE</scope>
    <source>
        <strain evidence="2">DAOMC 238032</strain>
    </source>
</reference>
<gene>
    <name evidence="2" type="ORF">A4X03_0g7949</name>
</gene>
<feature type="compositionally biased region" description="Low complexity" evidence="1">
    <location>
        <begin position="26"/>
        <end position="44"/>
    </location>
</feature>
<evidence type="ECO:0000313" key="2">
    <source>
        <dbReference type="EMBL" id="KAE8242848.1"/>
    </source>
</evidence>
<organism evidence="2 3">
    <name type="scientific">Tilletia caries</name>
    <name type="common">wheat bunt fungus</name>
    <dbReference type="NCBI Taxonomy" id="13290"/>
    <lineage>
        <taxon>Eukaryota</taxon>
        <taxon>Fungi</taxon>
        <taxon>Dikarya</taxon>
        <taxon>Basidiomycota</taxon>
        <taxon>Ustilaginomycotina</taxon>
        <taxon>Exobasidiomycetes</taxon>
        <taxon>Tilletiales</taxon>
        <taxon>Tilletiaceae</taxon>
        <taxon>Tilletia</taxon>
    </lineage>
</organism>
<comment type="caution">
    <text evidence="2">The sequence shown here is derived from an EMBL/GenBank/DDBJ whole genome shotgun (WGS) entry which is preliminary data.</text>
</comment>
<sequence length="240" mass="24902">MSALASASASLSTTQEYSAAAPPHLPSFSSSGSSAPSPSSFPSAPSAPAPDPSSLLCASSDAPPPPPPSPPTPPSSQPTLASLSSASLSSVASVSGSALARDPVVPAVGPLATIPVPTSSATRSSLLVLAKDVSTVTQLVSVWDGTSEGSRGVQQRLHEKDRTLDSKCSAARKQICRWRRVLAAVEESGKEYGREDAIRRMDELLKMDKFGLRTLSNDYLAQDATRAKWISRLSFLTSPG</sequence>
<name>A0A177TE63_9BASI</name>
<feature type="compositionally biased region" description="Low complexity" evidence="1">
    <location>
        <begin position="52"/>
        <end position="61"/>
    </location>
</feature>
<protein>
    <submittedName>
        <fullName evidence="2">Uncharacterized protein</fullName>
    </submittedName>
</protein>
<evidence type="ECO:0000256" key="1">
    <source>
        <dbReference type="SAM" id="MobiDB-lite"/>
    </source>
</evidence>